<evidence type="ECO:0000313" key="5">
    <source>
        <dbReference type="Proteomes" id="UP001154282"/>
    </source>
</evidence>
<feature type="non-terminal residue" evidence="4">
    <location>
        <position position="341"/>
    </location>
</feature>
<dbReference type="InterPro" id="IPR025312">
    <property type="entry name" value="DUF4216"/>
</dbReference>
<dbReference type="PANTHER" id="PTHR48258">
    <property type="entry name" value="DUF4218 DOMAIN-CONTAINING PROTEIN-RELATED"/>
    <property type="match status" value="1"/>
</dbReference>
<dbReference type="AlphaFoldDB" id="A0AAV0LG57"/>
<evidence type="ECO:0008006" key="6">
    <source>
        <dbReference type="Google" id="ProtNLM"/>
    </source>
</evidence>
<evidence type="ECO:0000259" key="2">
    <source>
        <dbReference type="Pfam" id="PF13952"/>
    </source>
</evidence>
<feature type="domain" description="DUF4216" evidence="2">
    <location>
        <begin position="304"/>
        <end position="340"/>
    </location>
</feature>
<feature type="region of interest" description="Disordered" evidence="1">
    <location>
        <begin position="137"/>
        <end position="158"/>
    </location>
</feature>
<feature type="domain" description="DUF4218" evidence="3">
    <location>
        <begin position="31"/>
        <end position="143"/>
    </location>
</feature>
<keyword evidence="5" id="KW-1185">Reference proteome</keyword>
<organism evidence="4 5">
    <name type="scientific">Linum tenue</name>
    <dbReference type="NCBI Taxonomy" id="586396"/>
    <lineage>
        <taxon>Eukaryota</taxon>
        <taxon>Viridiplantae</taxon>
        <taxon>Streptophyta</taxon>
        <taxon>Embryophyta</taxon>
        <taxon>Tracheophyta</taxon>
        <taxon>Spermatophyta</taxon>
        <taxon>Magnoliopsida</taxon>
        <taxon>eudicotyledons</taxon>
        <taxon>Gunneridae</taxon>
        <taxon>Pentapetalae</taxon>
        <taxon>rosids</taxon>
        <taxon>fabids</taxon>
        <taxon>Malpighiales</taxon>
        <taxon>Linaceae</taxon>
        <taxon>Linum</taxon>
    </lineage>
</organism>
<dbReference type="InterPro" id="IPR025452">
    <property type="entry name" value="DUF4218"/>
</dbReference>
<sequence>MQRLLPLAIRRLLPKEVCEPLIELSAFFRELCCKTLQAGDLDDLQTRIVMTLCKLEMIFPPSFFDVMVHLCIHLPMEAKIAGPVQTRWMYPVERFLRTLKSYVRNKAHPEASIAEAYIGDECLTFCSRYIDGVDTKFNRPRRNNDDNESSSRNQEMDIFDDVGRPLGKEVTETLDPEWRRKAHLYVLNNCKEVWPFIEEFKASLPPMKHSDVIKRYNSDFPTWLRDHVTRLKQQGHVHVSRDLHDLASGPIMRYKKYTGYIVNGYRFHTLTREQSRKSQNSGVLSRGDDSSPQKEYYGILEEVWELEYIGRRKIHLFKCEWFDVSRKSGYTVDEYSIMSVR</sequence>
<proteinExistence type="predicted"/>
<evidence type="ECO:0000313" key="4">
    <source>
        <dbReference type="EMBL" id="CAI0433512.1"/>
    </source>
</evidence>
<evidence type="ECO:0000256" key="1">
    <source>
        <dbReference type="SAM" id="MobiDB-lite"/>
    </source>
</evidence>
<dbReference type="EMBL" id="CAMGYJ010000006">
    <property type="protein sequence ID" value="CAI0433512.1"/>
    <property type="molecule type" value="Genomic_DNA"/>
</dbReference>
<name>A0AAV0LG57_9ROSI</name>
<comment type="caution">
    <text evidence="4">The sequence shown here is derived from an EMBL/GenBank/DDBJ whole genome shotgun (WGS) entry which is preliminary data.</text>
</comment>
<dbReference type="Pfam" id="PF13960">
    <property type="entry name" value="DUF4218"/>
    <property type="match status" value="1"/>
</dbReference>
<dbReference type="Pfam" id="PF13952">
    <property type="entry name" value="DUF4216"/>
    <property type="match status" value="1"/>
</dbReference>
<dbReference type="Proteomes" id="UP001154282">
    <property type="component" value="Unassembled WGS sequence"/>
</dbReference>
<accession>A0AAV0LG57</accession>
<reference evidence="4" key="1">
    <citation type="submission" date="2022-08" db="EMBL/GenBank/DDBJ databases">
        <authorList>
            <person name="Gutierrez-Valencia J."/>
        </authorList>
    </citation>
    <scope>NUCLEOTIDE SEQUENCE</scope>
</reference>
<gene>
    <name evidence="4" type="ORF">LITE_LOCUS23899</name>
</gene>
<protein>
    <recommendedName>
        <fullName evidence="6">Transposase</fullName>
    </recommendedName>
</protein>
<evidence type="ECO:0000259" key="3">
    <source>
        <dbReference type="Pfam" id="PF13960"/>
    </source>
</evidence>
<dbReference type="PANTHER" id="PTHR48258:SF3">
    <property type="entry name" value="FK506-BINDING PROTEIN 4-LIKE ISOFORM X1"/>
    <property type="match status" value="1"/>
</dbReference>